<reference evidence="4" key="1">
    <citation type="submission" date="2017-02" db="UniProtKB">
        <authorList>
            <consortium name="WormBaseParasite"/>
        </authorList>
    </citation>
    <scope>IDENTIFICATION</scope>
</reference>
<evidence type="ECO:0000313" key="2">
    <source>
        <dbReference type="EMBL" id="VDL59175.1"/>
    </source>
</evidence>
<protein>
    <submittedName>
        <fullName evidence="4">G_PROTEIN_RECEP_F1_2 domain-containing protein</fullName>
    </submittedName>
</protein>
<name>A0A0R3SPH0_HYMDI</name>
<dbReference type="WBParaSite" id="HDID_0000685901-mRNA-1">
    <property type="protein sequence ID" value="HDID_0000685901-mRNA-1"/>
    <property type="gene ID" value="HDID_0000685901"/>
</dbReference>
<proteinExistence type="predicted"/>
<accession>A0A0R3SPH0</accession>
<keyword evidence="1" id="KW-0812">Transmembrane</keyword>
<feature type="transmembrane region" description="Helical" evidence="1">
    <location>
        <begin position="190"/>
        <end position="213"/>
    </location>
</feature>
<dbReference type="AlphaFoldDB" id="A0A0R3SPH0"/>
<evidence type="ECO:0000313" key="4">
    <source>
        <dbReference type="WBParaSite" id="HDID_0000685901-mRNA-1"/>
    </source>
</evidence>
<feature type="transmembrane region" description="Helical" evidence="1">
    <location>
        <begin position="295"/>
        <end position="313"/>
    </location>
</feature>
<evidence type="ECO:0000256" key="1">
    <source>
        <dbReference type="SAM" id="Phobius"/>
    </source>
</evidence>
<feature type="transmembrane region" description="Helical" evidence="1">
    <location>
        <begin position="141"/>
        <end position="161"/>
    </location>
</feature>
<reference evidence="2 3" key="2">
    <citation type="submission" date="2018-11" db="EMBL/GenBank/DDBJ databases">
        <authorList>
            <consortium name="Pathogen Informatics"/>
        </authorList>
    </citation>
    <scope>NUCLEOTIDE SEQUENCE [LARGE SCALE GENOMIC DNA]</scope>
</reference>
<gene>
    <name evidence="2" type="ORF">HDID_LOCUS6857</name>
</gene>
<feature type="transmembrane region" description="Helical" evidence="1">
    <location>
        <begin position="20"/>
        <end position="42"/>
    </location>
</feature>
<keyword evidence="1" id="KW-1133">Transmembrane helix</keyword>
<keyword evidence="1" id="KW-0472">Membrane</keyword>
<dbReference type="EMBL" id="UYSG01010883">
    <property type="protein sequence ID" value="VDL59175.1"/>
    <property type="molecule type" value="Genomic_DNA"/>
</dbReference>
<sequence length="362" mass="41236">MYGSRKLWTCVAGNLNIPLRLLIIFLSSIGIAISFIIASTLFHLTSRKPTGLPLLAVQHVLGGFFCLIWFIDVVMIPQNWISPEGSQVGINQAVCFAWYSHLPHALIGRSYFMNVTLFIIDRTLEVNRKFSLRFTMEDSRIRDYYVLTTLFVLIISAARLLSVNVDKSGVCQCAPFAPTSAVFTTIYAEAYLWVGFSIFVCMFAMFLCCIIMIRWKVNHDDVMRADDWTNMWPRRGLEEHDGHESHVSWMSPSMCIVPMVFSVLLTHFLDISQLFAMTTENGMYIFNGSIQQVGIMLQLLHHNLSGIIVIIYLPRVRKVIVTTVKKTVGAVRKRIRIGWMMEMTERIRFPFGVVASPKNSGT</sequence>
<organism evidence="4">
    <name type="scientific">Hymenolepis diminuta</name>
    <name type="common">Rat tapeworm</name>
    <dbReference type="NCBI Taxonomy" id="6216"/>
    <lineage>
        <taxon>Eukaryota</taxon>
        <taxon>Metazoa</taxon>
        <taxon>Spiralia</taxon>
        <taxon>Lophotrochozoa</taxon>
        <taxon>Platyhelminthes</taxon>
        <taxon>Cestoda</taxon>
        <taxon>Eucestoda</taxon>
        <taxon>Cyclophyllidea</taxon>
        <taxon>Hymenolepididae</taxon>
        <taxon>Hymenolepis</taxon>
    </lineage>
</organism>
<evidence type="ECO:0000313" key="3">
    <source>
        <dbReference type="Proteomes" id="UP000274504"/>
    </source>
</evidence>
<dbReference type="Proteomes" id="UP000274504">
    <property type="component" value="Unassembled WGS sequence"/>
</dbReference>
<feature type="transmembrane region" description="Helical" evidence="1">
    <location>
        <begin position="255"/>
        <end position="275"/>
    </location>
</feature>
<feature type="transmembrane region" description="Helical" evidence="1">
    <location>
        <begin position="54"/>
        <end position="76"/>
    </location>
</feature>